<dbReference type="Proteomes" id="UP001085076">
    <property type="component" value="Miscellaneous, Linkage group lg03"/>
</dbReference>
<evidence type="ECO:0000313" key="2">
    <source>
        <dbReference type="Proteomes" id="UP001085076"/>
    </source>
</evidence>
<dbReference type="AlphaFoldDB" id="A0A9D5CQX4"/>
<dbReference type="EMBL" id="JAGGNH010000003">
    <property type="protein sequence ID" value="KAJ0976887.1"/>
    <property type="molecule type" value="Genomic_DNA"/>
</dbReference>
<gene>
    <name evidence="1" type="ORF">J5N97_012361</name>
</gene>
<sequence>MPCDDELHFSGCLTWPSTDVGFHLEASSFPKRKSKTDNTRLYPGSYNSQFQVPLAIHHMIGWGGKVLRDDEDPLTTLLPQDDHGIKQLDATKINSVFFYSTLHPPMQMHI</sequence>
<protein>
    <submittedName>
        <fullName evidence="1">Uncharacterized protein</fullName>
    </submittedName>
</protein>
<comment type="caution">
    <text evidence="1">The sequence shown here is derived from an EMBL/GenBank/DDBJ whole genome shotgun (WGS) entry which is preliminary data.</text>
</comment>
<name>A0A9D5CQX4_9LILI</name>
<evidence type="ECO:0000313" key="1">
    <source>
        <dbReference type="EMBL" id="KAJ0976887.1"/>
    </source>
</evidence>
<reference evidence="1" key="2">
    <citation type="journal article" date="2022" name="Hortic Res">
        <title>The genome of Dioscorea zingiberensis sheds light on the biosynthesis, origin and evolution of the medicinally important diosgenin saponins.</title>
        <authorList>
            <person name="Li Y."/>
            <person name="Tan C."/>
            <person name="Li Z."/>
            <person name="Guo J."/>
            <person name="Li S."/>
            <person name="Chen X."/>
            <person name="Wang C."/>
            <person name="Dai X."/>
            <person name="Yang H."/>
            <person name="Song W."/>
            <person name="Hou L."/>
            <person name="Xu J."/>
            <person name="Tong Z."/>
            <person name="Xu A."/>
            <person name="Yuan X."/>
            <person name="Wang W."/>
            <person name="Yang Q."/>
            <person name="Chen L."/>
            <person name="Sun Z."/>
            <person name="Wang K."/>
            <person name="Pan B."/>
            <person name="Chen J."/>
            <person name="Bao Y."/>
            <person name="Liu F."/>
            <person name="Qi X."/>
            <person name="Gang D.R."/>
            <person name="Wen J."/>
            <person name="Li J."/>
        </authorList>
    </citation>
    <scope>NUCLEOTIDE SEQUENCE</scope>
    <source>
        <strain evidence="1">Dzin_1.0</strain>
    </source>
</reference>
<keyword evidence="2" id="KW-1185">Reference proteome</keyword>
<accession>A0A9D5CQX4</accession>
<organism evidence="1 2">
    <name type="scientific">Dioscorea zingiberensis</name>
    <dbReference type="NCBI Taxonomy" id="325984"/>
    <lineage>
        <taxon>Eukaryota</taxon>
        <taxon>Viridiplantae</taxon>
        <taxon>Streptophyta</taxon>
        <taxon>Embryophyta</taxon>
        <taxon>Tracheophyta</taxon>
        <taxon>Spermatophyta</taxon>
        <taxon>Magnoliopsida</taxon>
        <taxon>Liliopsida</taxon>
        <taxon>Dioscoreales</taxon>
        <taxon>Dioscoreaceae</taxon>
        <taxon>Dioscorea</taxon>
    </lineage>
</organism>
<proteinExistence type="predicted"/>
<reference evidence="1" key="1">
    <citation type="submission" date="2021-03" db="EMBL/GenBank/DDBJ databases">
        <authorList>
            <person name="Li Z."/>
            <person name="Yang C."/>
        </authorList>
    </citation>
    <scope>NUCLEOTIDE SEQUENCE</scope>
    <source>
        <strain evidence="1">Dzin_1.0</strain>
        <tissue evidence="1">Leaf</tissue>
    </source>
</reference>